<gene>
    <name evidence="2" type="ORF">FB45DRAFT_1075482</name>
</gene>
<name>A0AAD7CIJ0_9AGAR</name>
<comment type="caution">
    <text evidence="2">The sequence shown here is derived from an EMBL/GenBank/DDBJ whole genome shotgun (WGS) entry which is preliminary data.</text>
</comment>
<dbReference type="AlphaFoldDB" id="A0AAD7CIJ0"/>
<dbReference type="EMBL" id="JARKIF010000001">
    <property type="protein sequence ID" value="KAJ7649817.1"/>
    <property type="molecule type" value="Genomic_DNA"/>
</dbReference>
<evidence type="ECO:0000313" key="3">
    <source>
        <dbReference type="Proteomes" id="UP001221142"/>
    </source>
</evidence>
<proteinExistence type="predicted"/>
<reference evidence="2" key="1">
    <citation type="submission" date="2023-03" db="EMBL/GenBank/DDBJ databases">
        <title>Massive genome expansion in bonnet fungi (Mycena s.s.) driven by repeated elements and novel gene families across ecological guilds.</title>
        <authorList>
            <consortium name="Lawrence Berkeley National Laboratory"/>
            <person name="Harder C.B."/>
            <person name="Miyauchi S."/>
            <person name="Viragh M."/>
            <person name="Kuo A."/>
            <person name="Thoen E."/>
            <person name="Andreopoulos B."/>
            <person name="Lu D."/>
            <person name="Skrede I."/>
            <person name="Drula E."/>
            <person name="Henrissat B."/>
            <person name="Morin E."/>
            <person name="Kohler A."/>
            <person name="Barry K."/>
            <person name="LaButti K."/>
            <person name="Morin E."/>
            <person name="Salamov A."/>
            <person name="Lipzen A."/>
            <person name="Mereny Z."/>
            <person name="Hegedus B."/>
            <person name="Baldrian P."/>
            <person name="Stursova M."/>
            <person name="Weitz H."/>
            <person name="Taylor A."/>
            <person name="Grigoriev I.V."/>
            <person name="Nagy L.G."/>
            <person name="Martin F."/>
            <person name="Kauserud H."/>
        </authorList>
    </citation>
    <scope>NUCLEOTIDE SEQUENCE</scope>
    <source>
        <strain evidence="2">9284</strain>
    </source>
</reference>
<evidence type="ECO:0000313" key="2">
    <source>
        <dbReference type="EMBL" id="KAJ7649817.1"/>
    </source>
</evidence>
<keyword evidence="3" id="KW-1185">Reference proteome</keyword>
<sequence>MSSLWSRSKVSGHQICDARLIHPASLCLLLSTSISWRRISSLAIGAAARHSPTPDRVSLPTAGIRAPSLVIVIRLVVGFNGYLVVDAVVLVGVYDVRMVGPWNEDVFSPEVEPQDDHIRTSASMRRNSWCFPVVKTAMMPRAAGEGGSAAIGKLRNFEHDAVNAFKDQNRHNSISYTELYLPARMSKVQQTSIPLYLLSRREINMYSGDAPTAMVETNMAGEAETARVYSVHLVLRVLPRIDNDLWRNPIPWPHAGTPFDLWPTSGSPMTRSRPKDKARHSRARNSKVDRSFIFSPRRSKIRMLVAKKRYDLLFGFGRQTLQLQMRPPPFSGLQNLPPAFTQVQSSSTIIMSQNNDSMRQGPPSGRTVGFTVHLMNNQFVEVRLNDNSPWMFGIVLGVLNLAEEKFGIGYDVQYHSGNRCHRKTFPADSPNIRARVPQ</sequence>
<evidence type="ECO:0000256" key="1">
    <source>
        <dbReference type="SAM" id="MobiDB-lite"/>
    </source>
</evidence>
<organism evidence="2 3">
    <name type="scientific">Roridomyces roridus</name>
    <dbReference type="NCBI Taxonomy" id="1738132"/>
    <lineage>
        <taxon>Eukaryota</taxon>
        <taxon>Fungi</taxon>
        <taxon>Dikarya</taxon>
        <taxon>Basidiomycota</taxon>
        <taxon>Agaricomycotina</taxon>
        <taxon>Agaricomycetes</taxon>
        <taxon>Agaricomycetidae</taxon>
        <taxon>Agaricales</taxon>
        <taxon>Marasmiineae</taxon>
        <taxon>Mycenaceae</taxon>
        <taxon>Roridomyces</taxon>
    </lineage>
</organism>
<feature type="region of interest" description="Disordered" evidence="1">
    <location>
        <begin position="263"/>
        <end position="286"/>
    </location>
</feature>
<accession>A0AAD7CIJ0</accession>
<feature type="compositionally biased region" description="Basic residues" evidence="1">
    <location>
        <begin position="272"/>
        <end position="285"/>
    </location>
</feature>
<protein>
    <submittedName>
        <fullName evidence="2">Uncharacterized protein</fullName>
    </submittedName>
</protein>
<dbReference type="Proteomes" id="UP001221142">
    <property type="component" value="Unassembled WGS sequence"/>
</dbReference>